<dbReference type="EC" id="1.10.3.2" evidence="4 13"/>
<comment type="similarity">
    <text evidence="3 13">Belongs to the multicopper oxidase family.</text>
</comment>
<dbReference type="PROSITE" id="PS00080">
    <property type="entry name" value="MULTICOPPER_OXIDASE2"/>
    <property type="match status" value="1"/>
</dbReference>
<dbReference type="GO" id="GO:0048046">
    <property type="term" value="C:apoplast"/>
    <property type="evidence" value="ECO:0007669"/>
    <property type="project" value="UniProtKB-SubCell"/>
</dbReference>
<keyword evidence="5 13" id="KW-0052">Apoplast</keyword>
<keyword evidence="10 13" id="KW-0186">Copper</keyword>
<evidence type="ECO:0000256" key="11">
    <source>
        <dbReference type="ARBA" id="ARBA00023180"/>
    </source>
</evidence>
<keyword evidence="18" id="KW-1185">Reference proteome</keyword>
<keyword evidence="9 13" id="KW-0560">Oxidoreductase</keyword>
<dbReference type="GO" id="GO:0052716">
    <property type="term" value="F:hydroquinone:oxygen oxidoreductase activity"/>
    <property type="evidence" value="ECO:0007669"/>
    <property type="project" value="UniProtKB-EC"/>
</dbReference>
<evidence type="ECO:0000256" key="1">
    <source>
        <dbReference type="ARBA" id="ARBA00000349"/>
    </source>
</evidence>
<gene>
    <name evidence="17" type="ORF">LIER_18888</name>
</gene>
<dbReference type="Pfam" id="PF07732">
    <property type="entry name" value="Cu-oxidase_3"/>
    <property type="match status" value="1"/>
</dbReference>
<evidence type="ECO:0000259" key="16">
    <source>
        <dbReference type="Pfam" id="PF07732"/>
    </source>
</evidence>
<organism evidence="17 18">
    <name type="scientific">Lithospermum erythrorhizon</name>
    <name type="common">Purple gromwell</name>
    <name type="synonym">Lithospermum officinale var. erythrorhizon</name>
    <dbReference type="NCBI Taxonomy" id="34254"/>
    <lineage>
        <taxon>Eukaryota</taxon>
        <taxon>Viridiplantae</taxon>
        <taxon>Streptophyta</taxon>
        <taxon>Embryophyta</taxon>
        <taxon>Tracheophyta</taxon>
        <taxon>Spermatophyta</taxon>
        <taxon>Magnoliopsida</taxon>
        <taxon>eudicotyledons</taxon>
        <taxon>Gunneridae</taxon>
        <taxon>Pentapetalae</taxon>
        <taxon>asterids</taxon>
        <taxon>lamiids</taxon>
        <taxon>Boraginales</taxon>
        <taxon>Boraginaceae</taxon>
        <taxon>Boraginoideae</taxon>
        <taxon>Lithospermeae</taxon>
        <taxon>Lithospermum</taxon>
    </lineage>
</organism>
<dbReference type="InterPro" id="IPR017761">
    <property type="entry name" value="Laccase"/>
</dbReference>
<keyword evidence="12 13" id="KW-0439">Lignin degradation</keyword>
<evidence type="ECO:0000256" key="3">
    <source>
        <dbReference type="ARBA" id="ARBA00010609"/>
    </source>
</evidence>
<proteinExistence type="inferred from homology"/>
<dbReference type="Pfam" id="PF00394">
    <property type="entry name" value="Cu-oxidase"/>
    <property type="match status" value="1"/>
</dbReference>
<evidence type="ECO:0000256" key="12">
    <source>
        <dbReference type="ARBA" id="ARBA00023185"/>
    </source>
</evidence>
<dbReference type="InterPro" id="IPR034289">
    <property type="entry name" value="CuRO_3_LCC"/>
</dbReference>
<dbReference type="InterPro" id="IPR034288">
    <property type="entry name" value="CuRO_1_LCC"/>
</dbReference>
<keyword evidence="7 13" id="KW-0479">Metal-binding</keyword>
<dbReference type="CDD" id="cd13849">
    <property type="entry name" value="CuRO_1_LCC_plant"/>
    <property type="match status" value="1"/>
</dbReference>
<dbReference type="NCBIfam" id="TIGR03389">
    <property type="entry name" value="laccase"/>
    <property type="match status" value="1"/>
</dbReference>
<dbReference type="InterPro" id="IPR011706">
    <property type="entry name" value="Cu-oxidase_C"/>
</dbReference>
<evidence type="ECO:0000256" key="8">
    <source>
        <dbReference type="ARBA" id="ARBA00022737"/>
    </source>
</evidence>
<feature type="chain" id="PRO_5043110048" description="Laccase" evidence="13">
    <location>
        <begin position="24"/>
        <end position="565"/>
    </location>
</feature>
<dbReference type="InterPro" id="IPR001117">
    <property type="entry name" value="Cu-oxidase_2nd"/>
</dbReference>
<comment type="subcellular location">
    <subcellularLocation>
        <location evidence="2 13">Secreted</location>
        <location evidence="2 13">Extracellular space</location>
        <location evidence="2 13">Apoplast</location>
    </subcellularLocation>
</comment>
<feature type="domain" description="Plastocyanin-like" evidence="15">
    <location>
        <begin position="414"/>
        <end position="547"/>
    </location>
</feature>
<evidence type="ECO:0000256" key="9">
    <source>
        <dbReference type="ARBA" id="ARBA00023002"/>
    </source>
</evidence>
<evidence type="ECO:0000313" key="17">
    <source>
        <dbReference type="EMBL" id="GAA0162892.1"/>
    </source>
</evidence>
<accession>A0AAV3QFP9</accession>
<keyword evidence="8 13" id="KW-0677">Repeat</keyword>
<evidence type="ECO:0000256" key="4">
    <source>
        <dbReference type="ARBA" id="ARBA00012297"/>
    </source>
</evidence>
<dbReference type="AlphaFoldDB" id="A0AAV3QFP9"/>
<reference evidence="17 18" key="1">
    <citation type="submission" date="2024-01" db="EMBL/GenBank/DDBJ databases">
        <title>The complete chloroplast genome sequence of Lithospermum erythrorhizon: insights into the phylogenetic relationship among Boraginaceae species and the maternal lineages of purple gromwells.</title>
        <authorList>
            <person name="Okada T."/>
            <person name="Watanabe K."/>
        </authorList>
    </citation>
    <scope>NUCLEOTIDE SEQUENCE [LARGE SCALE GENOMIC DNA]</scope>
</reference>
<keyword evidence="6 13" id="KW-0964">Secreted</keyword>
<comment type="function">
    <text evidence="13">Lignin degradation and detoxification of lignin-derived products.</text>
</comment>
<evidence type="ECO:0000256" key="6">
    <source>
        <dbReference type="ARBA" id="ARBA00022525"/>
    </source>
</evidence>
<dbReference type="CDD" id="cd13875">
    <property type="entry name" value="CuRO_2_LCC_plant"/>
    <property type="match status" value="1"/>
</dbReference>
<name>A0AAV3QFP9_LITER</name>
<dbReference type="GO" id="GO:0046274">
    <property type="term" value="P:lignin catabolic process"/>
    <property type="evidence" value="ECO:0007669"/>
    <property type="project" value="UniProtKB-KW"/>
</dbReference>
<sequence>MHFSMYNLFIILLFSSLLQCGMSHTHYKFIVKEATYERLCETKNILTVNGKFPGPTLKVHKGETIFVTVYNRGNDNITLHWHGVHQPRNPWSDGPEYITQCPIKPGDKFRYKVIFSEEEGTLWWHAHSDWSRATVHGAIFIYPRPGAPYPFPLPDYEFPILLGEWWKEDIRKVLQEFVASGGLPRDSDAYTINGQPGDLYPCSENGTYTLKVKQGKKYLLRLINADMNEVLFFGVANHNLTVVGTDGSYTKPLKRKYITISPGQTFDCLLEANQDPGQYYMAASAYINTTIITFDNSTTTAIVEYKGSYDKSIPPVMPYLPNFNDTTAAFDFCGTLRSLASEEHPIDVPLDVDHKMVSTLSVNTLPCDTNQTCSGPNGTRLLASMTNNSFVLPPIDILKAYYYQLEGVYGENFPDFPPLEFNYTADFQPFYLQTPNRATEVKMIKYNEKVEIILQGTSLVAPLDHPMHLHGFSFYVVGYGFGNYDEIRDPPRYNLVDPPLQNTVLVPRNSWAAIRFKANNPGVWFMHCHFERHVTWGMETVFIVRNGERPGERMFPPPNYMPPCC</sequence>
<comment type="catalytic activity">
    <reaction evidence="1 13">
        <text>4 hydroquinone + O2 = 4 benzosemiquinone + 2 H2O</text>
        <dbReference type="Rhea" id="RHEA:11276"/>
        <dbReference type="ChEBI" id="CHEBI:15377"/>
        <dbReference type="ChEBI" id="CHEBI:15379"/>
        <dbReference type="ChEBI" id="CHEBI:17594"/>
        <dbReference type="ChEBI" id="CHEBI:17977"/>
        <dbReference type="EC" id="1.10.3.2"/>
    </reaction>
</comment>
<evidence type="ECO:0000313" key="18">
    <source>
        <dbReference type="Proteomes" id="UP001454036"/>
    </source>
</evidence>
<evidence type="ECO:0000256" key="2">
    <source>
        <dbReference type="ARBA" id="ARBA00004271"/>
    </source>
</evidence>
<dbReference type="PANTHER" id="PTHR11709">
    <property type="entry name" value="MULTI-COPPER OXIDASE"/>
    <property type="match status" value="1"/>
</dbReference>
<evidence type="ECO:0000259" key="14">
    <source>
        <dbReference type="Pfam" id="PF00394"/>
    </source>
</evidence>
<evidence type="ECO:0000259" key="15">
    <source>
        <dbReference type="Pfam" id="PF07731"/>
    </source>
</evidence>
<comment type="cofactor">
    <cofactor evidence="13">
        <name>Cu cation</name>
        <dbReference type="ChEBI" id="CHEBI:23378"/>
    </cofactor>
    <text evidence="13">Binds 4 Cu cations per monomer.</text>
</comment>
<keyword evidence="13" id="KW-0732">Signal</keyword>
<dbReference type="EMBL" id="BAABME010004585">
    <property type="protein sequence ID" value="GAA0162892.1"/>
    <property type="molecule type" value="Genomic_DNA"/>
</dbReference>
<evidence type="ECO:0000256" key="7">
    <source>
        <dbReference type="ARBA" id="ARBA00022723"/>
    </source>
</evidence>
<keyword evidence="11" id="KW-0325">Glycoprotein</keyword>
<dbReference type="InterPro" id="IPR011707">
    <property type="entry name" value="Cu-oxidase-like_N"/>
</dbReference>
<dbReference type="CDD" id="cd13897">
    <property type="entry name" value="CuRO_3_LCC_plant"/>
    <property type="match status" value="1"/>
</dbReference>
<dbReference type="FunFam" id="2.60.40.420:FF:000049">
    <property type="entry name" value="Laccase"/>
    <property type="match status" value="1"/>
</dbReference>
<feature type="signal peptide" evidence="13">
    <location>
        <begin position="1"/>
        <end position="23"/>
    </location>
</feature>
<feature type="domain" description="Plastocyanin-like" evidence="16">
    <location>
        <begin position="31"/>
        <end position="144"/>
    </location>
</feature>
<evidence type="ECO:0000256" key="5">
    <source>
        <dbReference type="ARBA" id="ARBA00022523"/>
    </source>
</evidence>
<dbReference type="Proteomes" id="UP001454036">
    <property type="component" value="Unassembled WGS sequence"/>
</dbReference>
<dbReference type="GO" id="GO:0005507">
    <property type="term" value="F:copper ion binding"/>
    <property type="evidence" value="ECO:0007669"/>
    <property type="project" value="InterPro"/>
</dbReference>
<dbReference type="Pfam" id="PF07731">
    <property type="entry name" value="Cu-oxidase_2"/>
    <property type="match status" value="1"/>
</dbReference>
<evidence type="ECO:0000256" key="10">
    <source>
        <dbReference type="ARBA" id="ARBA00023008"/>
    </source>
</evidence>
<dbReference type="InterPro" id="IPR033138">
    <property type="entry name" value="Cu_oxidase_CS"/>
</dbReference>
<dbReference type="PANTHER" id="PTHR11709:SF520">
    <property type="entry name" value="LACCASE"/>
    <property type="match status" value="1"/>
</dbReference>
<evidence type="ECO:0000256" key="13">
    <source>
        <dbReference type="RuleBase" id="RU361119"/>
    </source>
</evidence>
<dbReference type="SUPFAM" id="SSF49503">
    <property type="entry name" value="Cupredoxins"/>
    <property type="match status" value="3"/>
</dbReference>
<dbReference type="InterPro" id="IPR008972">
    <property type="entry name" value="Cupredoxin"/>
</dbReference>
<dbReference type="PROSITE" id="PS00079">
    <property type="entry name" value="MULTICOPPER_OXIDASE1"/>
    <property type="match status" value="1"/>
</dbReference>
<comment type="caution">
    <text evidence="17">The sequence shown here is derived from an EMBL/GenBank/DDBJ whole genome shotgun (WGS) entry which is preliminary data.</text>
</comment>
<protein>
    <recommendedName>
        <fullName evidence="4 13">Laccase</fullName>
        <ecNumber evidence="4 13">1.10.3.2</ecNumber>
    </recommendedName>
    <alternativeName>
        <fullName evidence="13">Benzenediol:oxygen oxidoreductase</fullName>
    </alternativeName>
    <alternativeName>
        <fullName evidence="13">Diphenol oxidase</fullName>
    </alternativeName>
    <alternativeName>
        <fullName evidence="13">Urishiol oxidase</fullName>
    </alternativeName>
</protein>
<dbReference type="InterPro" id="IPR045087">
    <property type="entry name" value="Cu-oxidase_fam"/>
</dbReference>
<dbReference type="InterPro" id="IPR034285">
    <property type="entry name" value="CuRO_2_LCC"/>
</dbReference>
<feature type="domain" description="Plastocyanin-like" evidence="14">
    <location>
        <begin position="158"/>
        <end position="308"/>
    </location>
</feature>
<dbReference type="InterPro" id="IPR002355">
    <property type="entry name" value="Cu_oxidase_Cu_BS"/>
</dbReference>
<dbReference type="Gene3D" id="2.60.40.420">
    <property type="entry name" value="Cupredoxins - blue copper proteins"/>
    <property type="match status" value="3"/>
</dbReference>